<comment type="subcellular location">
    <subcellularLocation>
        <location evidence="1">Golgi apparatus membrane</location>
        <topology evidence="1">Single-pass type II membrane protein</topology>
    </subcellularLocation>
</comment>
<keyword evidence="6 8" id="KW-0472">Membrane</keyword>
<keyword evidence="5" id="KW-0333">Golgi apparatus</keyword>
<dbReference type="InterPro" id="IPR051292">
    <property type="entry name" value="Xyl/GlcA_transferase"/>
</dbReference>
<evidence type="ECO:0000256" key="5">
    <source>
        <dbReference type="ARBA" id="ARBA00023034"/>
    </source>
</evidence>
<evidence type="ECO:0000256" key="1">
    <source>
        <dbReference type="ARBA" id="ARBA00004323"/>
    </source>
</evidence>
<accession>A0A4C1YNQ6</accession>
<keyword evidence="9" id="KW-0808">Transferase</keyword>
<evidence type="ECO:0000256" key="2">
    <source>
        <dbReference type="ARBA" id="ARBA00022692"/>
    </source>
</evidence>
<dbReference type="FunFam" id="3.90.550.10:FF:000016">
    <property type="entry name" value="LARGE xylosyl- and glucuronyltransferase 2"/>
    <property type="match status" value="1"/>
</dbReference>
<dbReference type="Proteomes" id="UP000299102">
    <property type="component" value="Unassembled WGS sequence"/>
</dbReference>
<dbReference type="AlphaFoldDB" id="A0A4C1YNQ6"/>
<dbReference type="Gene3D" id="3.90.550.10">
    <property type="entry name" value="Spore Coat Polysaccharide Biosynthesis Protein SpsA, Chain A"/>
    <property type="match status" value="1"/>
</dbReference>
<dbReference type="InterPro" id="IPR029044">
    <property type="entry name" value="Nucleotide-diphossugar_trans"/>
</dbReference>
<proteinExistence type="predicted"/>
<evidence type="ECO:0000313" key="9">
    <source>
        <dbReference type="EMBL" id="GBP77886.1"/>
    </source>
</evidence>
<feature type="transmembrane region" description="Helical" evidence="8">
    <location>
        <begin position="45"/>
        <end position="63"/>
    </location>
</feature>
<keyword evidence="7" id="KW-0325">Glycoprotein</keyword>
<keyword evidence="2 8" id="KW-0812">Transmembrane</keyword>
<dbReference type="OrthoDB" id="411524at2759"/>
<gene>
    <name evidence="9" type="primary">LARGE1</name>
    <name evidence="9" type="ORF">EVAR_54269_1</name>
</gene>
<dbReference type="InterPro" id="IPR002495">
    <property type="entry name" value="Glyco_trans_8"/>
</dbReference>
<keyword evidence="10" id="KW-1185">Reference proteome</keyword>
<comment type="caution">
    <text evidence="9">The sequence shown here is derived from an EMBL/GenBank/DDBJ whole genome shotgun (WGS) entry which is preliminary data.</text>
</comment>
<dbReference type="STRING" id="151549.A0A4C1YNQ6"/>
<organism evidence="9 10">
    <name type="scientific">Eumeta variegata</name>
    <name type="common">Bagworm moth</name>
    <name type="synonym">Eumeta japonica</name>
    <dbReference type="NCBI Taxonomy" id="151549"/>
    <lineage>
        <taxon>Eukaryota</taxon>
        <taxon>Metazoa</taxon>
        <taxon>Ecdysozoa</taxon>
        <taxon>Arthropoda</taxon>
        <taxon>Hexapoda</taxon>
        <taxon>Insecta</taxon>
        <taxon>Pterygota</taxon>
        <taxon>Neoptera</taxon>
        <taxon>Endopterygota</taxon>
        <taxon>Lepidoptera</taxon>
        <taxon>Glossata</taxon>
        <taxon>Ditrysia</taxon>
        <taxon>Tineoidea</taxon>
        <taxon>Psychidae</taxon>
        <taxon>Oiketicinae</taxon>
        <taxon>Eumeta</taxon>
    </lineage>
</organism>
<dbReference type="SUPFAM" id="SSF53448">
    <property type="entry name" value="Nucleotide-diphospho-sugar transferases"/>
    <property type="match status" value="1"/>
</dbReference>
<reference evidence="9 10" key="1">
    <citation type="journal article" date="2019" name="Commun. Biol.">
        <title>The bagworm genome reveals a unique fibroin gene that provides high tensile strength.</title>
        <authorList>
            <person name="Kono N."/>
            <person name="Nakamura H."/>
            <person name="Ohtoshi R."/>
            <person name="Tomita M."/>
            <person name="Numata K."/>
            <person name="Arakawa K."/>
        </authorList>
    </citation>
    <scope>NUCLEOTIDE SEQUENCE [LARGE SCALE GENOMIC DNA]</scope>
</reference>
<keyword evidence="3" id="KW-0735">Signal-anchor</keyword>
<sequence length="374" mass="43530">MKEHIRSSALGYILHVVGKNLQSFRGKHAHVQSWKIQQYNPMMRSIPFGIWIAVSVAYYWWLISRISVLENQNKAIKTQLKFSRNVFESVPDDKPLNYKIPVIPDESGTICETIHVALVCMGKCTRLVIPMLKSLLNHRQNPIHFHFIVDSTSQLPTSKLFDTWDLPDVKYTNYNAQHRLSKVRWVPNTHYSGVFALVKLLFPDILPNSLHRVIVLDADLTFMCDIVELWRMFNNMTEDQFVGLVENESNWYYDTEKRWPALGRGYNTGVMLLDLMKIRRNTDWTSLWHDAVTENLERLKHTMLADQDIINAVIKKYPHIIYNISCQYNVQMSTYTLAKNCYGEDRSNVKGTNEMPAIRSEAHLCHLKAVHGHL</sequence>
<evidence type="ECO:0000256" key="8">
    <source>
        <dbReference type="SAM" id="Phobius"/>
    </source>
</evidence>
<name>A0A4C1YNQ6_EUMVA</name>
<dbReference type="EMBL" id="BGZK01001352">
    <property type="protein sequence ID" value="GBP77886.1"/>
    <property type="molecule type" value="Genomic_DNA"/>
</dbReference>
<dbReference type="GO" id="GO:0015020">
    <property type="term" value="F:glucuronosyltransferase activity"/>
    <property type="evidence" value="ECO:0007669"/>
    <property type="project" value="TreeGrafter"/>
</dbReference>
<evidence type="ECO:0000313" key="10">
    <source>
        <dbReference type="Proteomes" id="UP000299102"/>
    </source>
</evidence>
<dbReference type="PANTHER" id="PTHR12270">
    <property type="entry name" value="GLYCOSYLTRANSFERASE-RELATED"/>
    <property type="match status" value="1"/>
</dbReference>
<dbReference type="GO" id="GO:0042285">
    <property type="term" value="F:xylosyltransferase activity"/>
    <property type="evidence" value="ECO:0007669"/>
    <property type="project" value="TreeGrafter"/>
</dbReference>
<evidence type="ECO:0000256" key="3">
    <source>
        <dbReference type="ARBA" id="ARBA00022968"/>
    </source>
</evidence>
<dbReference type="Pfam" id="PF01501">
    <property type="entry name" value="Glyco_transf_8"/>
    <property type="match status" value="1"/>
</dbReference>
<evidence type="ECO:0000256" key="6">
    <source>
        <dbReference type="ARBA" id="ARBA00023136"/>
    </source>
</evidence>
<dbReference type="PANTHER" id="PTHR12270:SF25">
    <property type="entry name" value="GLYCOSYLTRANSFERASE-LIKE PROTEIN LARGE"/>
    <property type="match status" value="1"/>
</dbReference>
<evidence type="ECO:0000256" key="7">
    <source>
        <dbReference type="ARBA" id="ARBA00023180"/>
    </source>
</evidence>
<dbReference type="GO" id="GO:0000139">
    <property type="term" value="C:Golgi membrane"/>
    <property type="evidence" value="ECO:0007669"/>
    <property type="project" value="UniProtKB-SubCell"/>
</dbReference>
<keyword evidence="4 8" id="KW-1133">Transmembrane helix</keyword>
<protein>
    <submittedName>
        <fullName evidence="9">LARGE xylosyl-and glucuronyltransferase 1</fullName>
    </submittedName>
</protein>
<evidence type="ECO:0000256" key="4">
    <source>
        <dbReference type="ARBA" id="ARBA00022989"/>
    </source>
</evidence>
<dbReference type="GO" id="GO:0035269">
    <property type="term" value="P:protein O-linked glycosylation via mannose"/>
    <property type="evidence" value="ECO:0007669"/>
    <property type="project" value="TreeGrafter"/>
</dbReference>